<gene>
    <name evidence="1" type="ORF">PFISCL1PPCAC_16258</name>
</gene>
<evidence type="ECO:0000313" key="2">
    <source>
        <dbReference type="Proteomes" id="UP001432322"/>
    </source>
</evidence>
<name>A0AAV5VYQ1_9BILA</name>
<dbReference type="EMBL" id="BTSY01000004">
    <property type="protein sequence ID" value="GMT24961.1"/>
    <property type="molecule type" value="Genomic_DNA"/>
</dbReference>
<keyword evidence="2" id="KW-1185">Reference proteome</keyword>
<accession>A0AAV5VYQ1</accession>
<proteinExistence type="predicted"/>
<feature type="non-terminal residue" evidence="1">
    <location>
        <position position="1"/>
    </location>
</feature>
<feature type="non-terminal residue" evidence="1">
    <location>
        <position position="436"/>
    </location>
</feature>
<protein>
    <recommendedName>
        <fullName evidence="3">S1 motif domain-containing protein</fullName>
    </recommendedName>
</protein>
<dbReference type="Proteomes" id="UP001432322">
    <property type="component" value="Unassembled WGS sequence"/>
</dbReference>
<evidence type="ECO:0008006" key="3">
    <source>
        <dbReference type="Google" id="ProtNLM"/>
    </source>
</evidence>
<evidence type="ECO:0000313" key="1">
    <source>
        <dbReference type="EMBL" id="GMT24961.1"/>
    </source>
</evidence>
<organism evidence="1 2">
    <name type="scientific">Pristionchus fissidentatus</name>
    <dbReference type="NCBI Taxonomy" id="1538716"/>
    <lineage>
        <taxon>Eukaryota</taxon>
        <taxon>Metazoa</taxon>
        <taxon>Ecdysozoa</taxon>
        <taxon>Nematoda</taxon>
        <taxon>Chromadorea</taxon>
        <taxon>Rhabditida</taxon>
        <taxon>Rhabditina</taxon>
        <taxon>Diplogasteromorpha</taxon>
        <taxon>Diplogasteroidea</taxon>
        <taxon>Neodiplogasteridae</taxon>
        <taxon>Pristionchus</taxon>
    </lineage>
</organism>
<reference evidence="1" key="1">
    <citation type="submission" date="2023-10" db="EMBL/GenBank/DDBJ databases">
        <title>Genome assembly of Pristionchus species.</title>
        <authorList>
            <person name="Yoshida K."/>
            <person name="Sommer R.J."/>
        </authorList>
    </citation>
    <scope>NUCLEOTIDE SEQUENCE</scope>
    <source>
        <strain evidence="1">RS5133</strain>
    </source>
</reference>
<sequence>KRESLLETRRDEGGLKVRDSFILHGKNEEAFCEHFGVVAVDSGVEMPNEREEKDNVYVLWMTVSLNGQFTIGEQWMDRIYSKDGQWAETFYRLREEYAKTNQYVRKIDDGPDEFDETVLIIGFDPKSRRFFSTSRSGEAFINETVWKKCDGAERGAVFRARLSKEVMTTSHLLESRYRVSELYERIDGWEGVEIQFGSKDINVTVDAKVMERRRTCYALETKPFGLVTYPIGKNFLLSDLTVGDRMRVRLYRFKQEFNDDHPSKLQVVSVIRMLERETMMEEWFEGIVTNKMKTRVFINFNNGFVKYLSHKGIFPDLPLGTVVDIRARKSEEEEELFDILEIGRERKQRKDIRVEVFDDNKQYVCCRTFVAEERSSYFLLDTPIIGHAMLNYIDAPSEMRVGEEWEVKMMRMKEKGECSFWMATGVIGRWNGMREG</sequence>
<dbReference type="AlphaFoldDB" id="A0AAV5VYQ1"/>
<comment type="caution">
    <text evidence="1">The sequence shown here is derived from an EMBL/GenBank/DDBJ whole genome shotgun (WGS) entry which is preliminary data.</text>
</comment>